<protein>
    <submittedName>
        <fullName evidence="1">Uncharacterized protein</fullName>
    </submittedName>
</protein>
<proteinExistence type="predicted"/>
<dbReference type="AlphaFoldDB" id="A0A6C0D6V0"/>
<reference evidence="1" key="1">
    <citation type="journal article" date="2020" name="Nature">
        <title>Giant virus diversity and host interactions through global metagenomics.</title>
        <authorList>
            <person name="Schulz F."/>
            <person name="Roux S."/>
            <person name="Paez-Espino D."/>
            <person name="Jungbluth S."/>
            <person name="Walsh D.A."/>
            <person name="Denef V.J."/>
            <person name="McMahon K.D."/>
            <person name="Konstantinidis K.T."/>
            <person name="Eloe-Fadrosh E.A."/>
            <person name="Kyrpides N.C."/>
            <person name="Woyke T."/>
        </authorList>
    </citation>
    <scope>NUCLEOTIDE SEQUENCE</scope>
    <source>
        <strain evidence="1">GVMAG-M-3300023174-129</strain>
    </source>
</reference>
<name>A0A6C0D6V0_9ZZZZ</name>
<accession>A0A6C0D6V0</accession>
<dbReference type="EMBL" id="MN739541">
    <property type="protein sequence ID" value="QHT12082.1"/>
    <property type="molecule type" value="Genomic_DNA"/>
</dbReference>
<organism evidence="1">
    <name type="scientific">viral metagenome</name>
    <dbReference type="NCBI Taxonomy" id="1070528"/>
    <lineage>
        <taxon>unclassified sequences</taxon>
        <taxon>metagenomes</taxon>
        <taxon>organismal metagenomes</taxon>
    </lineage>
</organism>
<sequence>MEELIYHIQSLEGYMPKYVTYISNYKDKNKFKEAFIRHKMNKVLTLANDLLINNKGGCNWDNIETLEDAGYHIGPGEQDRFGWVTGIIGTSKGDIVFG</sequence>
<evidence type="ECO:0000313" key="1">
    <source>
        <dbReference type="EMBL" id="QHT12082.1"/>
    </source>
</evidence>